<dbReference type="EMBL" id="JAFBEC010000006">
    <property type="protein sequence ID" value="MBM7633163.1"/>
    <property type="molecule type" value="Genomic_DNA"/>
</dbReference>
<organism evidence="2 3">
    <name type="scientific">Geomicrobium sediminis</name>
    <dbReference type="NCBI Taxonomy" id="1347788"/>
    <lineage>
        <taxon>Bacteria</taxon>
        <taxon>Bacillati</taxon>
        <taxon>Bacillota</taxon>
        <taxon>Bacilli</taxon>
        <taxon>Bacillales</taxon>
        <taxon>Geomicrobium</taxon>
    </lineage>
</organism>
<comment type="caution">
    <text evidence="2">The sequence shown here is derived from an EMBL/GenBank/DDBJ whole genome shotgun (WGS) entry which is preliminary data.</text>
</comment>
<evidence type="ECO:0000256" key="1">
    <source>
        <dbReference type="SAM" id="Coils"/>
    </source>
</evidence>
<dbReference type="RefSeq" id="WP_204697731.1">
    <property type="nucleotide sequence ID" value="NZ_JAFBEC010000006.1"/>
</dbReference>
<reference evidence="2 3" key="1">
    <citation type="submission" date="2021-01" db="EMBL/GenBank/DDBJ databases">
        <title>Genomic Encyclopedia of Type Strains, Phase IV (KMG-IV): sequencing the most valuable type-strain genomes for metagenomic binning, comparative biology and taxonomic classification.</title>
        <authorList>
            <person name="Goeker M."/>
        </authorList>
    </citation>
    <scope>NUCLEOTIDE SEQUENCE [LARGE SCALE GENOMIC DNA]</scope>
    <source>
        <strain evidence="2 3">DSM 25540</strain>
    </source>
</reference>
<name>A0ABS2PEC0_9BACL</name>
<keyword evidence="3" id="KW-1185">Reference proteome</keyword>
<proteinExistence type="predicted"/>
<protein>
    <recommendedName>
        <fullName evidence="4">Toxin</fullName>
    </recommendedName>
</protein>
<evidence type="ECO:0008006" key="4">
    <source>
        <dbReference type="Google" id="ProtNLM"/>
    </source>
</evidence>
<dbReference type="Proteomes" id="UP000741863">
    <property type="component" value="Unassembled WGS sequence"/>
</dbReference>
<gene>
    <name evidence="2" type="ORF">JOD17_002257</name>
</gene>
<evidence type="ECO:0000313" key="3">
    <source>
        <dbReference type="Proteomes" id="UP000741863"/>
    </source>
</evidence>
<feature type="coiled-coil region" evidence="1">
    <location>
        <begin position="149"/>
        <end position="197"/>
    </location>
</feature>
<keyword evidence="1" id="KW-0175">Coiled coil</keyword>
<sequence>MLTYKDAWKVINFCEEQGYVTNKETLRLEVVRSKKEIKNHPDHIQEDLQRVGGVSTIDPRSLISTIYLYPQQVAENVKAHGHNSNVGTAVTVQLLLHEMRHHVQRTELRDYGWELQQDYQLYHEHDRANDHWTEKDADAFSTNLLYDHATELAKLLKVQEERMQIYENRAHDAFPDFDRFKEQYQQIREKIIELNKQENA</sequence>
<evidence type="ECO:0000313" key="2">
    <source>
        <dbReference type="EMBL" id="MBM7633163.1"/>
    </source>
</evidence>
<accession>A0ABS2PEC0</accession>